<dbReference type="EMBL" id="JAABOO010000003">
    <property type="protein sequence ID" value="NER14791.1"/>
    <property type="molecule type" value="Genomic_DNA"/>
</dbReference>
<name>A0A6P0UN40_9FLAO</name>
<dbReference type="AlphaFoldDB" id="A0A6P0UN40"/>
<keyword evidence="3" id="KW-1185">Reference proteome</keyword>
<keyword evidence="1" id="KW-1133">Transmembrane helix</keyword>
<sequence>MAKKEIFIGFLVGLIANTLGVILCILYLANFTKLTFKTSIIVAYEQGNLGSIIALGAIMNVIAFFLFLRIKRDLRARGVLMATVFAAVGILIYKLM</sequence>
<gene>
    <name evidence="2" type="ORF">GWK08_15145</name>
</gene>
<dbReference type="RefSeq" id="WP_163608071.1">
    <property type="nucleotide sequence ID" value="NZ_JAABOO010000003.1"/>
</dbReference>
<evidence type="ECO:0000256" key="1">
    <source>
        <dbReference type="SAM" id="Phobius"/>
    </source>
</evidence>
<evidence type="ECO:0000313" key="3">
    <source>
        <dbReference type="Proteomes" id="UP000468581"/>
    </source>
</evidence>
<keyword evidence="1" id="KW-0812">Transmembrane</keyword>
<reference evidence="2 3" key="1">
    <citation type="submission" date="2020-01" db="EMBL/GenBank/DDBJ databases">
        <title>Leptobacterium flavescens.</title>
        <authorList>
            <person name="Wang G."/>
        </authorList>
    </citation>
    <scope>NUCLEOTIDE SEQUENCE [LARGE SCALE GENOMIC DNA]</scope>
    <source>
        <strain evidence="2 3">KCTC 22160</strain>
    </source>
</reference>
<feature type="transmembrane region" description="Helical" evidence="1">
    <location>
        <begin position="7"/>
        <end position="29"/>
    </location>
</feature>
<organism evidence="2 3">
    <name type="scientific">Leptobacterium flavescens</name>
    <dbReference type="NCBI Taxonomy" id="472055"/>
    <lineage>
        <taxon>Bacteria</taxon>
        <taxon>Pseudomonadati</taxon>
        <taxon>Bacteroidota</taxon>
        <taxon>Flavobacteriia</taxon>
        <taxon>Flavobacteriales</taxon>
        <taxon>Flavobacteriaceae</taxon>
        <taxon>Leptobacterium</taxon>
    </lineage>
</organism>
<keyword evidence="1" id="KW-0472">Membrane</keyword>
<proteinExistence type="predicted"/>
<protein>
    <submittedName>
        <fullName evidence="2">Uncharacterized protein</fullName>
    </submittedName>
</protein>
<evidence type="ECO:0000313" key="2">
    <source>
        <dbReference type="EMBL" id="NER14791.1"/>
    </source>
</evidence>
<feature type="transmembrane region" description="Helical" evidence="1">
    <location>
        <begin position="49"/>
        <end position="67"/>
    </location>
</feature>
<dbReference type="Proteomes" id="UP000468581">
    <property type="component" value="Unassembled WGS sequence"/>
</dbReference>
<feature type="transmembrane region" description="Helical" evidence="1">
    <location>
        <begin position="79"/>
        <end position="95"/>
    </location>
</feature>
<accession>A0A6P0UN40</accession>
<comment type="caution">
    <text evidence="2">The sequence shown here is derived from an EMBL/GenBank/DDBJ whole genome shotgun (WGS) entry which is preliminary data.</text>
</comment>